<evidence type="ECO:0000313" key="5">
    <source>
        <dbReference type="EMBL" id="CAD8836593.1"/>
    </source>
</evidence>
<dbReference type="PANTHER" id="PTHR23050">
    <property type="entry name" value="CALCIUM BINDING PROTEIN"/>
    <property type="match status" value="1"/>
</dbReference>
<proteinExistence type="predicted"/>
<dbReference type="PROSITE" id="PS50222">
    <property type="entry name" value="EF_HAND_2"/>
    <property type="match status" value="2"/>
</dbReference>
<accession>A0A7S0ZYC6</accession>
<gene>
    <name evidence="5" type="ORF">NSCI0253_LOCUS10941</name>
</gene>
<feature type="region of interest" description="Disordered" evidence="3">
    <location>
        <begin position="1"/>
        <end position="24"/>
    </location>
</feature>
<dbReference type="SMART" id="SM00054">
    <property type="entry name" value="EFh"/>
    <property type="match status" value="2"/>
</dbReference>
<dbReference type="InterPro" id="IPR011992">
    <property type="entry name" value="EF-hand-dom_pair"/>
</dbReference>
<dbReference type="InterPro" id="IPR002048">
    <property type="entry name" value="EF_hand_dom"/>
</dbReference>
<evidence type="ECO:0000256" key="3">
    <source>
        <dbReference type="SAM" id="MobiDB-lite"/>
    </source>
</evidence>
<dbReference type="PROSITE" id="PS00018">
    <property type="entry name" value="EF_HAND_1"/>
    <property type="match status" value="1"/>
</dbReference>
<sequence length="197" mass="21995">MAGRGAGGFGTRGDPLAPTKNVVDQEREDINRMFTIIDKDSSGRVDVKELQAMFTLFGQRSDQITDALRRIMDKVDSDGDESVSPEEFYDLLAQKFEPGCTQEETDYVFELMAEKTGKTGRDNKKGKEVTVADLEIVSKELGENIKREELQGMINEFNSKYRVDCQDAAKKGKDAKPVDEPTGISKEDFFSVMSEAL</sequence>
<evidence type="ECO:0000259" key="4">
    <source>
        <dbReference type="PROSITE" id="PS50222"/>
    </source>
</evidence>
<evidence type="ECO:0000256" key="1">
    <source>
        <dbReference type="ARBA" id="ARBA00022737"/>
    </source>
</evidence>
<name>A0A7S0ZYC6_NOCSC</name>
<protein>
    <recommendedName>
        <fullName evidence="4">EF-hand domain-containing protein</fullName>
    </recommendedName>
</protein>
<dbReference type="EMBL" id="HBFQ01015804">
    <property type="protein sequence ID" value="CAD8836593.1"/>
    <property type="molecule type" value="Transcribed_RNA"/>
</dbReference>
<dbReference type="InterPro" id="IPR018247">
    <property type="entry name" value="EF_Hand_1_Ca_BS"/>
</dbReference>
<reference evidence="5" key="1">
    <citation type="submission" date="2021-01" db="EMBL/GenBank/DDBJ databases">
        <authorList>
            <person name="Corre E."/>
            <person name="Pelletier E."/>
            <person name="Niang G."/>
            <person name="Scheremetjew M."/>
            <person name="Finn R."/>
            <person name="Kale V."/>
            <person name="Holt S."/>
            <person name="Cochrane G."/>
            <person name="Meng A."/>
            <person name="Brown T."/>
            <person name="Cohen L."/>
        </authorList>
    </citation>
    <scope>NUCLEOTIDE SEQUENCE</scope>
</reference>
<dbReference type="InterPro" id="IPR050145">
    <property type="entry name" value="Centrin_CML-like"/>
</dbReference>
<dbReference type="SUPFAM" id="SSF47473">
    <property type="entry name" value="EF-hand"/>
    <property type="match status" value="1"/>
</dbReference>
<feature type="compositionally biased region" description="Gly residues" evidence="3">
    <location>
        <begin position="1"/>
        <end position="11"/>
    </location>
</feature>
<evidence type="ECO:0000256" key="2">
    <source>
        <dbReference type="ARBA" id="ARBA00022837"/>
    </source>
</evidence>
<dbReference type="Gene3D" id="1.10.238.10">
    <property type="entry name" value="EF-hand"/>
    <property type="match status" value="2"/>
</dbReference>
<feature type="domain" description="EF-hand" evidence="4">
    <location>
        <begin position="25"/>
        <end position="60"/>
    </location>
</feature>
<keyword evidence="2" id="KW-0106">Calcium</keyword>
<keyword evidence="1" id="KW-0677">Repeat</keyword>
<feature type="domain" description="EF-hand" evidence="4">
    <location>
        <begin position="63"/>
        <end position="98"/>
    </location>
</feature>
<dbReference type="CDD" id="cd00051">
    <property type="entry name" value="EFh"/>
    <property type="match status" value="1"/>
</dbReference>
<organism evidence="5">
    <name type="scientific">Noctiluca scintillans</name>
    <name type="common">Sea sparkle</name>
    <name type="synonym">Red tide dinoflagellate</name>
    <dbReference type="NCBI Taxonomy" id="2966"/>
    <lineage>
        <taxon>Eukaryota</taxon>
        <taxon>Sar</taxon>
        <taxon>Alveolata</taxon>
        <taxon>Dinophyceae</taxon>
        <taxon>Noctilucales</taxon>
        <taxon>Noctilucaceae</taxon>
        <taxon>Noctiluca</taxon>
    </lineage>
</organism>
<dbReference type="Pfam" id="PF13499">
    <property type="entry name" value="EF-hand_7"/>
    <property type="match status" value="1"/>
</dbReference>
<dbReference type="GO" id="GO:0005509">
    <property type="term" value="F:calcium ion binding"/>
    <property type="evidence" value="ECO:0007669"/>
    <property type="project" value="InterPro"/>
</dbReference>
<dbReference type="AlphaFoldDB" id="A0A7S0ZYC6"/>